<dbReference type="HOGENOM" id="CLU_2316177_0_0_11"/>
<evidence type="ECO:0000313" key="1">
    <source>
        <dbReference type="EMBL" id="ABD10875.1"/>
    </source>
</evidence>
<proteinExistence type="predicted"/>
<organism evidence="1 2">
    <name type="scientific">Frankia casuarinae (strain DSM 45818 / CECT 9043 / HFP020203 / CcI3)</name>
    <dbReference type="NCBI Taxonomy" id="106370"/>
    <lineage>
        <taxon>Bacteria</taxon>
        <taxon>Bacillati</taxon>
        <taxon>Actinomycetota</taxon>
        <taxon>Actinomycetes</taxon>
        <taxon>Frankiales</taxon>
        <taxon>Frankiaceae</taxon>
        <taxon>Frankia</taxon>
    </lineage>
</organism>
<evidence type="ECO:0000313" key="2">
    <source>
        <dbReference type="Proteomes" id="UP000001937"/>
    </source>
</evidence>
<dbReference type="Proteomes" id="UP000001937">
    <property type="component" value="Chromosome"/>
</dbReference>
<dbReference type="KEGG" id="fra:Francci3_1499"/>
<dbReference type="AlphaFoldDB" id="Q2JCW7"/>
<name>Q2JCW7_FRACC</name>
<keyword evidence="2" id="KW-1185">Reference proteome</keyword>
<accession>Q2JCW7</accession>
<dbReference type="STRING" id="106370.Francci3_1499"/>
<gene>
    <name evidence="1" type="ordered locus">Francci3_1499</name>
</gene>
<dbReference type="EMBL" id="CP000249">
    <property type="protein sequence ID" value="ABD10875.1"/>
    <property type="molecule type" value="Genomic_DNA"/>
</dbReference>
<protein>
    <submittedName>
        <fullName evidence="1">Uncharacterized protein</fullName>
    </submittedName>
</protein>
<reference evidence="1 2" key="1">
    <citation type="journal article" date="2007" name="Genome Res.">
        <title>Genome characteristics of facultatively symbiotic Frankia sp. strains reflect host range and host plant biogeography.</title>
        <authorList>
            <person name="Normand P."/>
            <person name="Lapierre P."/>
            <person name="Tisa L.S."/>
            <person name="Gogarten J.P."/>
            <person name="Alloisio N."/>
            <person name="Bagnarol E."/>
            <person name="Bassi C.A."/>
            <person name="Berry A.M."/>
            <person name="Bickhart D.M."/>
            <person name="Choisne N."/>
            <person name="Couloux A."/>
            <person name="Cournoyer B."/>
            <person name="Cruveiller S."/>
            <person name="Daubin V."/>
            <person name="Demange N."/>
            <person name="Francino M.P."/>
            <person name="Goltsman E."/>
            <person name="Huang Y."/>
            <person name="Kopp O.R."/>
            <person name="Labarre L."/>
            <person name="Lapidus A."/>
            <person name="Lavire C."/>
            <person name="Marechal J."/>
            <person name="Martinez M."/>
            <person name="Mastronunzio J.E."/>
            <person name="Mullin B.C."/>
            <person name="Niemann J."/>
            <person name="Pujic P."/>
            <person name="Rawnsley T."/>
            <person name="Rouy Z."/>
            <person name="Schenowitz C."/>
            <person name="Sellstedt A."/>
            <person name="Tavares F."/>
            <person name="Tomkins J.P."/>
            <person name="Vallenet D."/>
            <person name="Valverde C."/>
            <person name="Wall L.G."/>
            <person name="Wang Y."/>
            <person name="Medigue C."/>
            <person name="Benson D.R."/>
        </authorList>
    </citation>
    <scope>NUCLEOTIDE SEQUENCE [LARGE SCALE GENOMIC DNA]</scope>
    <source>
        <strain evidence="2">DSM 45818 / CECT 9043 / CcI3</strain>
    </source>
</reference>
<sequence length="99" mass="10345">MPRWNAPARNRIDDSWPVGRRPAGEYGHRRRSVYGCCFHALPAAVFRFSVPFSSLADGGRGRAVAGAAVAAGVMVSGVPVSGVPVSGVPGRRGRDLVTG</sequence>